<evidence type="ECO:0000256" key="1">
    <source>
        <dbReference type="SAM" id="MobiDB-lite"/>
    </source>
</evidence>
<keyword evidence="3" id="KW-1185">Reference proteome</keyword>
<feature type="compositionally biased region" description="Basic and acidic residues" evidence="1">
    <location>
        <begin position="80"/>
        <end position="95"/>
    </location>
</feature>
<proteinExistence type="predicted"/>
<dbReference type="AlphaFoldDB" id="A0A1S8A4Q6"/>
<gene>
    <name evidence="2" type="ORF">SAMD00023353_0103340</name>
</gene>
<accession>A0A1S8A4Q6</accession>
<dbReference type="Proteomes" id="UP000054516">
    <property type="component" value="Unassembled WGS sequence"/>
</dbReference>
<evidence type="ECO:0000313" key="3">
    <source>
        <dbReference type="Proteomes" id="UP000054516"/>
    </source>
</evidence>
<dbReference type="InterPro" id="IPR027417">
    <property type="entry name" value="P-loop_NTPase"/>
</dbReference>
<name>A0A1S8A4Q6_ROSNE</name>
<dbReference type="OrthoDB" id="448448at2759"/>
<dbReference type="Gene3D" id="3.40.50.300">
    <property type="entry name" value="P-loop containing nucleotide triphosphate hydrolases"/>
    <property type="match status" value="1"/>
</dbReference>
<dbReference type="EMBL" id="DF977446">
    <property type="protein sequence ID" value="GAW25077.1"/>
    <property type="molecule type" value="Genomic_DNA"/>
</dbReference>
<evidence type="ECO:0000313" key="2">
    <source>
        <dbReference type="EMBL" id="GAW25077.1"/>
    </source>
</evidence>
<dbReference type="STRING" id="77044.A0A1S8A4Q6"/>
<dbReference type="SUPFAM" id="SSF52540">
    <property type="entry name" value="P-loop containing nucleoside triphosphate hydrolases"/>
    <property type="match status" value="1"/>
</dbReference>
<reference evidence="2" key="1">
    <citation type="submission" date="2016-03" db="EMBL/GenBank/DDBJ databases">
        <title>Draft genome sequence of Rosellinia necatrix.</title>
        <authorList>
            <person name="Kanematsu S."/>
        </authorList>
    </citation>
    <scope>NUCLEOTIDE SEQUENCE [LARGE SCALE GENOMIC DNA]</scope>
    <source>
        <strain evidence="2">W97</strain>
    </source>
</reference>
<organism evidence="2">
    <name type="scientific">Rosellinia necatrix</name>
    <name type="common">White root-rot fungus</name>
    <dbReference type="NCBI Taxonomy" id="77044"/>
    <lineage>
        <taxon>Eukaryota</taxon>
        <taxon>Fungi</taxon>
        <taxon>Dikarya</taxon>
        <taxon>Ascomycota</taxon>
        <taxon>Pezizomycotina</taxon>
        <taxon>Sordariomycetes</taxon>
        <taxon>Xylariomycetidae</taxon>
        <taxon>Xylariales</taxon>
        <taxon>Xylariaceae</taxon>
        <taxon>Rosellinia</taxon>
    </lineage>
</organism>
<protein>
    <submittedName>
        <fullName evidence="2">Putative DNA repair protein rad5 protein</fullName>
    </submittedName>
</protein>
<feature type="region of interest" description="Disordered" evidence="1">
    <location>
        <begin position="66"/>
        <end position="95"/>
    </location>
</feature>
<sequence>MQAFGRVFRIGQTKETHFLRIIAEDTIDNRIETIQENKAKNISAVVGPGKRKKLSTEELARLFDYLETDEDGGPEGVTDNEGRYASDGDGEVKEA</sequence>